<accession>A0A0A9XMU3</accession>
<name>A0A0A9XMU3_LYGHE</name>
<reference evidence="2" key="2">
    <citation type="submission" date="2014-07" db="EMBL/GenBank/DDBJ databases">
        <authorList>
            <person name="Hull J."/>
        </authorList>
    </citation>
    <scope>NUCLEOTIDE SEQUENCE</scope>
</reference>
<organism evidence="2">
    <name type="scientific">Lygus hesperus</name>
    <name type="common">Western plant bug</name>
    <dbReference type="NCBI Taxonomy" id="30085"/>
    <lineage>
        <taxon>Eukaryota</taxon>
        <taxon>Metazoa</taxon>
        <taxon>Ecdysozoa</taxon>
        <taxon>Arthropoda</taxon>
        <taxon>Hexapoda</taxon>
        <taxon>Insecta</taxon>
        <taxon>Pterygota</taxon>
        <taxon>Neoptera</taxon>
        <taxon>Paraneoptera</taxon>
        <taxon>Hemiptera</taxon>
        <taxon>Heteroptera</taxon>
        <taxon>Panheteroptera</taxon>
        <taxon>Cimicomorpha</taxon>
        <taxon>Miridae</taxon>
        <taxon>Mirini</taxon>
        <taxon>Lygus</taxon>
    </lineage>
</organism>
<evidence type="ECO:0000313" key="2">
    <source>
        <dbReference type="EMBL" id="JAG21299.1"/>
    </source>
</evidence>
<feature type="transmembrane region" description="Helical" evidence="1">
    <location>
        <begin position="15"/>
        <end position="34"/>
    </location>
</feature>
<protein>
    <submittedName>
        <fullName evidence="2">GTPase obg</fullName>
    </submittedName>
</protein>
<keyword evidence="1" id="KW-0812">Transmembrane</keyword>
<dbReference type="AlphaFoldDB" id="A0A0A9XMU3"/>
<reference evidence="2" key="1">
    <citation type="journal article" date="2014" name="PLoS ONE">
        <title>Transcriptome-Based Identification of ABC Transporters in the Western Tarnished Plant Bug Lygus hesperus.</title>
        <authorList>
            <person name="Hull J.J."/>
            <person name="Chaney K."/>
            <person name="Geib S.M."/>
            <person name="Fabrick J.A."/>
            <person name="Brent C.S."/>
            <person name="Walsh D."/>
            <person name="Lavine L.C."/>
        </authorList>
    </citation>
    <scope>NUCLEOTIDE SEQUENCE</scope>
</reference>
<evidence type="ECO:0000256" key="1">
    <source>
        <dbReference type="SAM" id="Phobius"/>
    </source>
</evidence>
<gene>
    <name evidence="2" type="primary">obg_0</name>
    <name evidence="2" type="ORF">CM83_62113</name>
</gene>
<proteinExistence type="predicted"/>
<feature type="transmembrane region" description="Helical" evidence="1">
    <location>
        <begin position="55"/>
        <end position="76"/>
    </location>
</feature>
<feature type="non-terminal residue" evidence="2">
    <location>
        <position position="1"/>
    </location>
</feature>
<dbReference type="EMBL" id="GBHO01022305">
    <property type="protein sequence ID" value="JAG21299.1"/>
    <property type="molecule type" value="Transcribed_RNA"/>
</dbReference>
<keyword evidence="1" id="KW-0472">Membrane</keyword>
<keyword evidence="1" id="KW-1133">Transmembrane helix</keyword>
<sequence>LVSTMNFYPSPPERAALTSFGYSFGLQYLLCVSLDDSKVTLVSMMNFRFSTKDIATVDPCSFFIIFSLVIFFPSLVNIAQELPPNRANVQIERNKVNWMAATSHQNLS</sequence>